<dbReference type="AlphaFoldDB" id="A0AAD7UL87"/>
<dbReference type="PRINTS" id="PR01050">
    <property type="entry name" value="PYRUVTKNASE"/>
</dbReference>
<dbReference type="Gene3D" id="3.20.20.60">
    <property type="entry name" value="Phosphoenolpyruvate-binding domains"/>
    <property type="match status" value="1"/>
</dbReference>
<dbReference type="InterPro" id="IPR040442">
    <property type="entry name" value="Pyrv_kinase-like_dom_sf"/>
</dbReference>
<dbReference type="InterPro" id="IPR001697">
    <property type="entry name" value="Pyr_Knase"/>
</dbReference>
<sequence>MRRALTKLVTTIGPSSEEAESLRKCVAAGMNVMRLNFSHATREEFFRRIRNLSAATTEVATLLDTRGPEIRLGGLRACKNDRKAKIELREGDELVLTTDSAVDGDGDETKMFVDYPRLADKVVPSTLVLLDDGAISLRVRDVLGDAAVCVVENTGRIGERKGVNLPGVPLELPPMSREDEVDIRFGIEHGIDIIAASFVHDGAGVDMIRAHVDACVREVGKDYESGDSPMVVAKIESVEALRNLDEIIDSADGIMVARGDLGVEVPLVDVCQWQKDIVAKCRDKGKPVVVATEMLDSMSANPRPTRAEVADVTNAVLEYADAVMLSGESANGDYPVAAVQTQRDICRSTESWLERKNRDDPILDAREALALAAVTAQRACGAAAIVVKETERGATARSVARFAPNVPVLAVCDSPRVARQLALSRGVVATHQVVGDDFSPVALARNILNDHDDDDDDNAQPVVVVTIVDGAVGIVQ</sequence>
<evidence type="ECO:0000256" key="1">
    <source>
        <dbReference type="ARBA" id="ARBA00001958"/>
    </source>
</evidence>
<protein>
    <recommendedName>
        <fullName evidence="4 13">Pyruvate kinase</fullName>
        <ecNumber evidence="4 13">2.7.1.40</ecNumber>
    </recommendedName>
</protein>
<dbReference type="PANTHER" id="PTHR11817">
    <property type="entry name" value="PYRUVATE KINASE"/>
    <property type="match status" value="1"/>
</dbReference>
<dbReference type="GO" id="GO:0000287">
    <property type="term" value="F:magnesium ion binding"/>
    <property type="evidence" value="ECO:0007669"/>
    <property type="project" value="InterPro"/>
</dbReference>
<comment type="catalytic activity">
    <reaction evidence="13">
        <text>pyruvate + ATP = phosphoenolpyruvate + ADP + H(+)</text>
        <dbReference type="Rhea" id="RHEA:18157"/>
        <dbReference type="ChEBI" id="CHEBI:15361"/>
        <dbReference type="ChEBI" id="CHEBI:15378"/>
        <dbReference type="ChEBI" id="CHEBI:30616"/>
        <dbReference type="ChEBI" id="CHEBI:58702"/>
        <dbReference type="ChEBI" id="CHEBI:456216"/>
        <dbReference type="EC" id="2.7.1.40"/>
    </reaction>
</comment>
<dbReference type="FunFam" id="2.40.33.10:FF:000001">
    <property type="entry name" value="Pyruvate kinase"/>
    <property type="match status" value="1"/>
</dbReference>
<dbReference type="InterPro" id="IPR015806">
    <property type="entry name" value="Pyrv_Knase_insert_dom_sf"/>
</dbReference>
<comment type="similarity">
    <text evidence="3 13">Belongs to the pyruvate kinase family.</text>
</comment>
<evidence type="ECO:0000256" key="4">
    <source>
        <dbReference type="ARBA" id="ARBA00012142"/>
    </source>
</evidence>
<comment type="pathway">
    <text evidence="2 13">Carbohydrate degradation; glycolysis; pyruvate from D-glyceraldehyde 3-phosphate: step 5/5.</text>
</comment>
<dbReference type="NCBIfam" id="TIGR01064">
    <property type="entry name" value="pyruv_kin"/>
    <property type="match status" value="1"/>
</dbReference>
<dbReference type="Proteomes" id="UP001230188">
    <property type="component" value="Unassembled WGS sequence"/>
</dbReference>
<keyword evidence="11 13" id="KW-0324">Glycolysis</keyword>
<dbReference type="SUPFAM" id="SSF52935">
    <property type="entry name" value="PK C-terminal domain-like"/>
    <property type="match status" value="1"/>
</dbReference>
<keyword evidence="9" id="KW-0067">ATP-binding</keyword>
<dbReference type="InterPro" id="IPR015795">
    <property type="entry name" value="Pyrv_Knase_C"/>
</dbReference>
<organism evidence="16 17">
    <name type="scientific">Chrysophaeum taylorii</name>
    <dbReference type="NCBI Taxonomy" id="2483200"/>
    <lineage>
        <taxon>Eukaryota</taxon>
        <taxon>Sar</taxon>
        <taxon>Stramenopiles</taxon>
        <taxon>Ochrophyta</taxon>
        <taxon>Pelagophyceae</taxon>
        <taxon>Pelagomonadales</taxon>
        <taxon>Pelagomonadaceae</taxon>
        <taxon>Chrysophaeum</taxon>
    </lineage>
</organism>
<dbReference type="GO" id="GO:0005524">
    <property type="term" value="F:ATP binding"/>
    <property type="evidence" value="ECO:0007669"/>
    <property type="project" value="UniProtKB-KW"/>
</dbReference>
<keyword evidence="10 13" id="KW-0460">Magnesium</keyword>
<evidence type="ECO:0000259" key="14">
    <source>
        <dbReference type="Pfam" id="PF00224"/>
    </source>
</evidence>
<evidence type="ECO:0000256" key="3">
    <source>
        <dbReference type="ARBA" id="ARBA00008663"/>
    </source>
</evidence>
<comment type="caution">
    <text evidence="16">The sequence shown here is derived from an EMBL/GenBank/DDBJ whole genome shotgun (WGS) entry which is preliminary data.</text>
</comment>
<evidence type="ECO:0000256" key="6">
    <source>
        <dbReference type="ARBA" id="ARBA00022723"/>
    </source>
</evidence>
<dbReference type="InterPro" id="IPR015813">
    <property type="entry name" value="Pyrv/PenolPyrv_kinase-like_dom"/>
</dbReference>
<dbReference type="GO" id="GO:0016301">
    <property type="term" value="F:kinase activity"/>
    <property type="evidence" value="ECO:0007669"/>
    <property type="project" value="UniProtKB-KW"/>
</dbReference>
<dbReference type="InterPro" id="IPR011037">
    <property type="entry name" value="Pyrv_Knase-like_insert_dom_sf"/>
</dbReference>
<dbReference type="Gene3D" id="2.40.33.10">
    <property type="entry name" value="PK beta-barrel domain-like"/>
    <property type="match status" value="1"/>
</dbReference>
<dbReference type="Gene3D" id="3.40.1380.20">
    <property type="entry name" value="Pyruvate kinase, C-terminal domain"/>
    <property type="match status" value="1"/>
</dbReference>
<dbReference type="EC" id="2.7.1.40" evidence="4 13"/>
<dbReference type="NCBIfam" id="NF004491">
    <property type="entry name" value="PRK05826.1"/>
    <property type="match status" value="1"/>
</dbReference>
<keyword evidence="12" id="KW-0670">Pyruvate</keyword>
<evidence type="ECO:0000256" key="7">
    <source>
        <dbReference type="ARBA" id="ARBA00022741"/>
    </source>
</evidence>
<dbReference type="Pfam" id="PF00224">
    <property type="entry name" value="PK"/>
    <property type="match status" value="1"/>
</dbReference>
<evidence type="ECO:0000256" key="11">
    <source>
        <dbReference type="ARBA" id="ARBA00023152"/>
    </source>
</evidence>
<dbReference type="EMBL" id="JAQMWT010000099">
    <property type="protein sequence ID" value="KAJ8610609.1"/>
    <property type="molecule type" value="Genomic_DNA"/>
</dbReference>
<comment type="cofactor">
    <cofactor evidence="1">
        <name>K(+)</name>
        <dbReference type="ChEBI" id="CHEBI:29103"/>
    </cofactor>
</comment>
<proteinExistence type="inferred from homology"/>
<feature type="domain" description="Pyruvate kinase C-terminal" evidence="15">
    <location>
        <begin position="367"/>
        <end position="431"/>
    </location>
</feature>
<keyword evidence="6" id="KW-0479">Metal-binding</keyword>
<evidence type="ECO:0000256" key="9">
    <source>
        <dbReference type="ARBA" id="ARBA00022840"/>
    </source>
</evidence>
<evidence type="ECO:0000256" key="2">
    <source>
        <dbReference type="ARBA" id="ARBA00004997"/>
    </source>
</evidence>
<evidence type="ECO:0000313" key="17">
    <source>
        <dbReference type="Proteomes" id="UP001230188"/>
    </source>
</evidence>
<evidence type="ECO:0000256" key="12">
    <source>
        <dbReference type="ARBA" id="ARBA00023317"/>
    </source>
</evidence>
<feature type="domain" description="Pyruvate kinase barrel" evidence="14">
    <location>
        <begin position="6"/>
        <end position="339"/>
    </location>
</feature>
<evidence type="ECO:0000256" key="5">
    <source>
        <dbReference type="ARBA" id="ARBA00022679"/>
    </source>
</evidence>
<evidence type="ECO:0000259" key="15">
    <source>
        <dbReference type="Pfam" id="PF02887"/>
    </source>
</evidence>
<keyword evidence="5 13" id="KW-0808">Transferase</keyword>
<dbReference type="GO" id="GO:0030955">
    <property type="term" value="F:potassium ion binding"/>
    <property type="evidence" value="ECO:0007669"/>
    <property type="project" value="InterPro"/>
</dbReference>
<dbReference type="SUPFAM" id="SSF50800">
    <property type="entry name" value="PK beta-barrel domain-like"/>
    <property type="match status" value="1"/>
</dbReference>
<evidence type="ECO:0000256" key="13">
    <source>
        <dbReference type="RuleBase" id="RU000504"/>
    </source>
</evidence>
<evidence type="ECO:0000256" key="10">
    <source>
        <dbReference type="ARBA" id="ARBA00022842"/>
    </source>
</evidence>
<evidence type="ECO:0000256" key="8">
    <source>
        <dbReference type="ARBA" id="ARBA00022777"/>
    </source>
</evidence>
<keyword evidence="17" id="KW-1185">Reference proteome</keyword>
<reference evidence="16" key="1">
    <citation type="submission" date="2023-01" db="EMBL/GenBank/DDBJ databases">
        <title>Metagenome sequencing of chrysophaentin producing Chrysophaeum taylorii.</title>
        <authorList>
            <person name="Davison J."/>
            <person name="Bewley C."/>
        </authorList>
    </citation>
    <scope>NUCLEOTIDE SEQUENCE</scope>
    <source>
        <strain evidence="16">NIES-1699</strain>
    </source>
</reference>
<evidence type="ECO:0000313" key="16">
    <source>
        <dbReference type="EMBL" id="KAJ8610609.1"/>
    </source>
</evidence>
<keyword evidence="8 13" id="KW-0418">Kinase</keyword>
<dbReference type="SUPFAM" id="SSF51621">
    <property type="entry name" value="Phosphoenolpyruvate/pyruvate domain"/>
    <property type="match status" value="1"/>
</dbReference>
<gene>
    <name evidence="16" type="ORF">CTAYLR_007154</name>
</gene>
<dbReference type="InterPro" id="IPR015793">
    <property type="entry name" value="Pyrv_Knase_brl"/>
</dbReference>
<dbReference type="Pfam" id="PF02887">
    <property type="entry name" value="PK_C"/>
    <property type="match status" value="1"/>
</dbReference>
<dbReference type="GO" id="GO:0004743">
    <property type="term" value="F:pyruvate kinase activity"/>
    <property type="evidence" value="ECO:0007669"/>
    <property type="project" value="UniProtKB-EC"/>
</dbReference>
<dbReference type="InterPro" id="IPR036918">
    <property type="entry name" value="Pyrv_Knase_C_sf"/>
</dbReference>
<name>A0AAD7UL87_9STRA</name>
<keyword evidence="7" id="KW-0547">Nucleotide-binding</keyword>
<accession>A0AAD7UL87</accession>